<feature type="domain" description="GGDEF" evidence="8">
    <location>
        <begin position="481"/>
        <end position="614"/>
    </location>
</feature>
<dbReference type="SUPFAM" id="SSF55785">
    <property type="entry name" value="PYP-like sensor domain (PAS domain)"/>
    <property type="match status" value="1"/>
</dbReference>
<dbReference type="Pfam" id="PF08448">
    <property type="entry name" value="PAS_4"/>
    <property type="match status" value="1"/>
</dbReference>
<dbReference type="InterPro" id="IPR029787">
    <property type="entry name" value="Nucleotide_cyclase"/>
</dbReference>
<dbReference type="PROSITE" id="PS50883">
    <property type="entry name" value="EAL"/>
    <property type="match status" value="1"/>
</dbReference>
<feature type="domain" description="EAL" evidence="7">
    <location>
        <begin position="625"/>
        <end position="872"/>
    </location>
</feature>
<keyword evidence="10" id="KW-1185">Reference proteome</keyword>
<dbReference type="CDD" id="cd01949">
    <property type="entry name" value="GGDEF"/>
    <property type="match status" value="1"/>
</dbReference>
<evidence type="ECO:0000259" key="7">
    <source>
        <dbReference type="PROSITE" id="PS50883"/>
    </source>
</evidence>
<dbReference type="InterPro" id="IPR052155">
    <property type="entry name" value="Biofilm_reg_signaling"/>
</dbReference>
<dbReference type="SMART" id="SM01079">
    <property type="entry name" value="CHASE"/>
    <property type="match status" value="1"/>
</dbReference>
<dbReference type="InterPro" id="IPR001633">
    <property type="entry name" value="EAL_dom"/>
</dbReference>
<dbReference type="PROSITE" id="PS50887">
    <property type="entry name" value="GGDEF"/>
    <property type="match status" value="1"/>
</dbReference>
<dbReference type="STRING" id="1765967.BW247_00620"/>
<keyword evidence="2 5" id="KW-0812">Transmembrane</keyword>
<dbReference type="KEGG" id="afy:BW247_00620"/>
<dbReference type="GO" id="GO:0003824">
    <property type="term" value="F:catalytic activity"/>
    <property type="evidence" value="ECO:0007669"/>
    <property type="project" value="UniProtKB-ARBA"/>
</dbReference>
<evidence type="ECO:0000313" key="10">
    <source>
        <dbReference type="Proteomes" id="UP000243807"/>
    </source>
</evidence>
<reference evidence="9 10" key="1">
    <citation type="submission" date="2017-01" db="EMBL/GenBank/DDBJ databases">
        <title>Draft sequence of Acidihalobacter ferrooxidans strain DSM 14175 (strain V8).</title>
        <authorList>
            <person name="Khaleque H.N."/>
            <person name="Ramsay J.P."/>
            <person name="Murphy R.J.T."/>
            <person name="Kaksonen A.H."/>
            <person name="Boxall N.J."/>
            <person name="Watkin E.L.J."/>
        </authorList>
    </citation>
    <scope>NUCLEOTIDE SEQUENCE [LARGE SCALE GENOMIC DNA]</scope>
    <source>
        <strain evidence="9 10">V8</strain>
    </source>
</reference>
<dbReference type="InterPro" id="IPR035919">
    <property type="entry name" value="EAL_sf"/>
</dbReference>
<organism evidence="9 10">
    <name type="scientific">Acidihalobacter ferrooxydans</name>
    <dbReference type="NCBI Taxonomy" id="1765967"/>
    <lineage>
        <taxon>Bacteria</taxon>
        <taxon>Pseudomonadati</taxon>
        <taxon>Pseudomonadota</taxon>
        <taxon>Gammaproteobacteria</taxon>
        <taxon>Chromatiales</taxon>
        <taxon>Ectothiorhodospiraceae</taxon>
        <taxon>Acidihalobacter</taxon>
    </lineage>
</organism>
<dbReference type="SMART" id="SM00091">
    <property type="entry name" value="PAS"/>
    <property type="match status" value="1"/>
</dbReference>
<dbReference type="PROSITE" id="PS50112">
    <property type="entry name" value="PAS"/>
    <property type="match status" value="1"/>
</dbReference>
<dbReference type="SMART" id="SM00267">
    <property type="entry name" value="GGDEF"/>
    <property type="match status" value="1"/>
</dbReference>
<dbReference type="Gene3D" id="3.30.70.270">
    <property type="match status" value="1"/>
</dbReference>
<evidence type="ECO:0000256" key="3">
    <source>
        <dbReference type="ARBA" id="ARBA00022989"/>
    </source>
</evidence>
<gene>
    <name evidence="9" type="ORF">BW247_00620</name>
</gene>
<evidence type="ECO:0000256" key="1">
    <source>
        <dbReference type="ARBA" id="ARBA00004370"/>
    </source>
</evidence>
<dbReference type="Proteomes" id="UP000243807">
    <property type="component" value="Chromosome"/>
</dbReference>
<sequence length="872" mass="96591">MRHGAGRRMTASPERTALRRRALSWAAALLFAIGLAAVVAYLSLSASRRVQSLAAEGILQHLASRLAIDRALLTPLSALRPVLHGYSHEQLDAVAHSLLENYPYITDFAYLARQQPQAGGARSGLRLSFIARRTVQAGNAPGESLARNRAVAQALDQALATGKMSAAQVEYSVADGSGYLVLMPVYRQGGFPADAPARRRDYVGAFMLVIDFNALFDGLLAHHPGWAVTVERLLPDAEQTPLNYHRAAHAVRVGAFSQLTFSRDLVIDHHRLHVVLARQLGLAAFNPLWVLLAFILPLALYAGFDGVLMAQRRRRVIIEEAAERRVADVRRRAEQTLRSLADGVVTTDADLRVRSMNPAACRLSGWPLEEALDQPCAQVLPLTERHTGQTLPRDAMPEGLLDAWLCSRQGERVPVEISCAPLDNADTGGIVVVVRDLRRERELAQALAYHAEHDRVSGLRNRHSFEHRLQQWFDREHDTTAQGLLCQIDINQLAVVNDSAGYRAGDELLRSIAALLERELPQNALLARLGSDEFGFLLPGSDLDAGRAVLYRLRDLLREHEFLPDGHRFHIGASIGAVEVGAGATDINALLAAADTACLLARAQGRNQLHIYTSEDDAIARHARELNWPEQLHAAMREQRIELYQQLMLPLSNDARPLMIYEFLIRLRLPDGEQVGPARFMAAAERFHLMRELDRHVIDRAFASIAKPDSSETLYTINLSGQSLDDSELCAYVLERLQAHGVRARQVCFEITETAAIANLDKARLCIDALRKRGFRFALDDFGAGLSSFAYLKRLPADFLKIEGEFVRGMLHSETDRVLVESIVSVARAFGLRTIAESVEDPQTLERLRAIGVDYAQGYHLGRPRPGRASDV</sequence>
<dbReference type="CDD" id="cd01948">
    <property type="entry name" value="EAL"/>
    <property type="match status" value="1"/>
</dbReference>
<dbReference type="EMBL" id="CP019434">
    <property type="protein sequence ID" value="APZ41780.1"/>
    <property type="molecule type" value="Genomic_DNA"/>
</dbReference>
<dbReference type="InterPro" id="IPR043128">
    <property type="entry name" value="Rev_trsase/Diguanyl_cyclase"/>
</dbReference>
<feature type="domain" description="PAS" evidence="6">
    <location>
        <begin position="329"/>
        <end position="374"/>
    </location>
</feature>
<dbReference type="InterPro" id="IPR000160">
    <property type="entry name" value="GGDEF_dom"/>
</dbReference>
<dbReference type="NCBIfam" id="TIGR00229">
    <property type="entry name" value="sensory_box"/>
    <property type="match status" value="1"/>
</dbReference>
<dbReference type="Pfam" id="PF03924">
    <property type="entry name" value="CHASE"/>
    <property type="match status" value="1"/>
</dbReference>
<dbReference type="InterPro" id="IPR006189">
    <property type="entry name" value="CHASE_dom"/>
</dbReference>
<dbReference type="Gene3D" id="3.30.450.350">
    <property type="entry name" value="CHASE domain"/>
    <property type="match status" value="1"/>
</dbReference>
<feature type="transmembrane region" description="Helical" evidence="5">
    <location>
        <begin position="21"/>
        <end position="44"/>
    </location>
</feature>
<dbReference type="Pfam" id="PF00563">
    <property type="entry name" value="EAL"/>
    <property type="match status" value="1"/>
</dbReference>
<dbReference type="CDD" id="cd00130">
    <property type="entry name" value="PAS"/>
    <property type="match status" value="1"/>
</dbReference>
<accession>A0A1P8UD68</accession>
<comment type="subcellular location">
    <subcellularLocation>
        <location evidence="1">Membrane</location>
    </subcellularLocation>
</comment>
<dbReference type="SMART" id="SM00052">
    <property type="entry name" value="EAL"/>
    <property type="match status" value="1"/>
</dbReference>
<dbReference type="SUPFAM" id="SSF55073">
    <property type="entry name" value="Nucleotide cyclase"/>
    <property type="match status" value="1"/>
</dbReference>
<dbReference type="Gene3D" id="3.30.450.20">
    <property type="entry name" value="PAS domain"/>
    <property type="match status" value="1"/>
</dbReference>
<dbReference type="InterPro" id="IPR013656">
    <property type="entry name" value="PAS_4"/>
</dbReference>
<dbReference type="Gene3D" id="3.20.20.450">
    <property type="entry name" value="EAL domain"/>
    <property type="match status" value="1"/>
</dbReference>
<evidence type="ECO:0000259" key="8">
    <source>
        <dbReference type="PROSITE" id="PS50887"/>
    </source>
</evidence>
<dbReference type="PANTHER" id="PTHR44757">
    <property type="entry name" value="DIGUANYLATE CYCLASE DGCP"/>
    <property type="match status" value="1"/>
</dbReference>
<dbReference type="PANTHER" id="PTHR44757:SF4">
    <property type="entry name" value="DIGUANYLATE CYCLASE DGCE-RELATED"/>
    <property type="match status" value="1"/>
</dbReference>
<dbReference type="InterPro" id="IPR042240">
    <property type="entry name" value="CHASE_sf"/>
</dbReference>
<dbReference type="AlphaFoldDB" id="A0A1P8UD68"/>
<keyword evidence="3 5" id="KW-1133">Transmembrane helix</keyword>
<evidence type="ECO:0000256" key="5">
    <source>
        <dbReference type="SAM" id="Phobius"/>
    </source>
</evidence>
<evidence type="ECO:0000313" key="9">
    <source>
        <dbReference type="EMBL" id="APZ41780.1"/>
    </source>
</evidence>
<dbReference type="InterPro" id="IPR000014">
    <property type="entry name" value="PAS"/>
</dbReference>
<evidence type="ECO:0000256" key="4">
    <source>
        <dbReference type="ARBA" id="ARBA00023136"/>
    </source>
</evidence>
<keyword evidence="4 5" id="KW-0472">Membrane</keyword>
<evidence type="ECO:0000259" key="6">
    <source>
        <dbReference type="PROSITE" id="PS50112"/>
    </source>
</evidence>
<dbReference type="SUPFAM" id="SSF141868">
    <property type="entry name" value="EAL domain-like"/>
    <property type="match status" value="1"/>
</dbReference>
<protein>
    <submittedName>
        <fullName evidence="9">Uncharacterized protein</fullName>
    </submittedName>
</protein>
<dbReference type="NCBIfam" id="TIGR00254">
    <property type="entry name" value="GGDEF"/>
    <property type="match status" value="1"/>
</dbReference>
<dbReference type="InterPro" id="IPR035965">
    <property type="entry name" value="PAS-like_dom_sf"/>
</dbReference>
<dbReference type="GO" id="GO:0007165">
    <property type="term" value="P:signal transduction"/>
    <property type="evidence" value="ECO:0007669"/>
    <property type="project" value="UniProtKB-ARBA"/>
</dbReference>
<evidence type="ECO:0000256" key="2">
    <source>
        <dbReference type="ARBA" id="ARBA00022692"/>
    </source>
</evidence>
<dbReference type="GO" id="GO:0016020">
    <property type="term" value="C:membrane"/>
    <property type="evidence" value="ECO:0007669"/>
    <property type="project" value="UniProtKB-SubCell"/>
</dbReference>
<name>A0A1P8UD68_9GAMM</name>
<dbReference type="Pfam" id="PF00990">
    <property type="entry name" value="GGDEF"/>
    <property type="match status" value="1"/>
</dbReference>
<proteinExistence type="predicted"/>